<evidence type="ECO:0000256" key="2">
    <source>
        <dbReference type="ARBA" id="ARBA00005113"/>
    </source>
</evidence>
<dbReference type="HAMAP" id="MF_00229">
    <property type="entry name" value="His_ammonia_lyase"/>
    <property type="match status" value="1"/>
</dbReference>
<dbReference type="Gene3D" id="1.10.275.10">
    <property type="entry name" value="Fumarase/aspartase (N-terminal domain)"/>
    <property type="match status" value="1"/>
</dbReference>
<comment type="similarity">
    <text evidence="3 10 11">Belongs to the PAL/histidase family.</text>
</comment>
<dbReference type="InterPro" id="IPR022313">
    <property type="entry name" value="Phe/His_NH3-lyase_AS"/>
</dbReference>
<evidence type="ECO:0000256" key="1">
    <source>
        <dbReference type="ARBA" id="ARBA00004496"/>
    </source>
</evidence>
<dbReference type="SUPFAM" id="SSF48557">
    <property type="entry name" value="L-aspartase-like"/>
    <property type="match status" value="1"/>
</dbReference>
<dbReference type="EC" id="4.3.1.3" evidence="4 10"/>
<proteinExistence type="inferred from homology"/>
<evidence type="ECO:0000256" key="7">
    <source>
        <dbReference type="ARBA" id="ARBA00022808"/>
    </source>
</evidence>
<dbReference type="FunFam" id="1.10.275.10:FF:000008">
    <property type="entry name" value="Histidine ammonia-lyase"/>
    <property type="match status" value="1"/>
</dbReference>
<dbReference type="Pfam" id="PF00221">
    <property type="entry name" value="Lyase_aromatic"/>
    <property type="match status" value="1"/>
</dbReference>
<evidence type="ECO:0000256" key="5">
    <source>
        <dbReference type="ARBA" id="ARBA00017271"/>
    </source>
</evidence>
<evidence type="ECO:0000256" key="8">
    <source>
        <dbReference type="ARBA" id="ARBA00023239"/>
    </source>
</evidence>
<dbReference type="NCBIfam" id="TIGR01225">
    <property type="entry name" value="hutH"/>
    <property type="match status" value="1"/>
</dbReference>
<dbReference type="FunFam" id="1.20.200.10:FF:000003">
    <property type="entry name" value="Histidine ammonia-lyase"/>
    <property type="match status" value="1"/>
</dbReference>
<comment type="subcellular location">
    <subcellularLocation>
        <location evidence="1 10 13">Cytoplasm</location>
    </subcellularLocation>
</comment>
<dbReference type="GO" id="GO:0019556">
    <property type="term" value="P:L-histidine catabolic process to glutamate and formamide"/>
    <property type="evidence" value="ECO:0007669"/>
    <property type="project" value="UniProtKB-UniPathway"/>
</dbReference>
<dbReference type="PANTHER" id="PTHR10362">
    <property type="entry name" value="HISTIDINE AMMONIA-LYASE"/>
    <property type="match status" value="1"/>
</dbReference>
<evidence type="ECO:0000256" key="11">
    <source>
        <dbReference type="RuleBase" id="RU003954"/>
    </source>
</evidence>
<keyword evidence="6 10" id="KW-0963">Cytoplasm</keyword>
<dbReference type="GO" id="GO:0004397">
    <property type="term" value="F:histidine ammonia-lyase activity"/>
    <property type="evidence" value="ECO:0007669"/>
    <property type="project" value="UniProtKB-UniRule"/>
</dbReference>
<dbReference type="InterPro" id="IPR005921">
    <property type="entry name" value="HutH"/>
</dbReference>
<feature type="cross-link" description="5-imidazolinone (Ala-Gly)" evidence="10">
    <location>
        <begin position="141"/>
        <end position="143"/>
    </location>
</feature>
<reference evidence="14 15" key="1">
    <citation type="submission" date="2017-07" db="EMBL/GenBank/DDBJ databases">
        <title>The complete genome sequence of Bacillus mesonae strain H20-5, an efficient strain improving plant abiotic stress resistance.</title>
        <authorList>
            <person name="Kim S.Y."/>
            <person name="Song H."/>
            <person name="Sang M.K."/>
            <person name="Weon H.-Y."/>
            <person name="Song J."/>
        </authorList>
    </citation>
    <scope>NUCLEOTIDE SEQUENCE [LARGE SCALE GENOMIC DNA]</scope>
    <source>
        <strain evidence="14 15">H20-5</strain>
    </source>
</reference>
<evidence type="ECO:0000313" key="14">
    <source>
        <dbReference type="EMBL" id="AZU60879.1"/>
    </source>
</evidence>
<keyword evidence="15" id="KW-1185">Reference proteome</keyword>
<dbReference type="STRING" id="1193713.GCA_001636315_03756"/>
<dbReference type="InterPro" id="IPR024083">
    <property type="entry name" value="Fumarase/histidase_N"/>
</dbReference>
<dbReference type="EMBL" id="CP022572">
    <property type="protein sequence ID" value="AZU60879.1"/>
    <property type="molecule type" value="Genomic_DNA"/>
</dbReference>
<dbReference type="InterPro" id="IPR008948">
    <property type="entry name" value="L-Aspartase-like"/>
</dbReference>
<accession>A0A3T0HUU2</accession>
<comment type="catalytic activity">
    <reaction evidence="9 10 12">
        <text>L-histidine = trans-urocanate + NH4(+)</text>
        <dbReference type="Rhea" id="RHEA:21232"/>
        <dbReference type="ChEBI" id="CHEBI:17771"/>
        <dbReference type="ChEBI" id="CHEBI:28938"/>
        <dbReference type="ChEBI" id="CHEBI:57595"/>
        <dbReference type="EC" id="4.3.1.3"/>
    </reaction>
</comment>
<dbReference type="PROSITE" id="PS00488">
    <property type="entry name" value="PAL_HISTIDASE"/>
    <property type="match status" value="1"/>
</dbReference>
<evidence type="ECO:0000256" key="9">
    <source>
        <dbReference type="ARBA" id="ARBA00049269"/>
    </source>
</evidence>
<evidence type="ECO:0000256" key="6">
    <source>
        <dbReference type="ARBA" id="ARBA00022490"/>
    </source>
</evidence>
<dbReference type="KEGG" id="nmk:CHR53_06125"/>
<dbReference type="OrthoDB" id="9806955at2"/>
<dbReference type="InterPro" id="IPR001106">
    <property type="entry name" value="Aromatic_Lyase"/>
</dbReference>
<organism evidence="14 15">
    <name type="scientific">Neobacillus mesonae</name>
    <dbReference type="NCBI Taxonomy" id="1193713"/>
    <lineage>
        <taxon>Bacteria</taxon>
        <taxon>Bacillati</taxon>
        <taxon>Bacillota</taxon>
        <taxon>Bacilli</taxon>
        <taxon>Bacillales</taxon>
        <taxon>Bacillaceae</taxon>
        <taxon>Neobacillus</taxon>
    </lineage>
</organism>
<evidence type="ECO:0000313" key="15">
    <source>
        <dbReference type="Proteomes" id="UP000282892"/>
    </source>
</evidence>
<keyword evidence="8 10" id="KW-0456">Lyase</keyword>
<evidence type="ECO:0000256" key="10">
    <source>
        <dbReference type="HAMAP-Rule" id="MF_00229"/>
    </source>
</evidence>
<sequence>MITLTGNSLTLEEMKEVLFRQQRVKASEDSIKAAAKSREAVERIVSEERVVYGITTGFGKFSDVLIDKDNVQDLQLNLIRSHACGVGEPFPEVVAKAMVLLRANALLKGFSGIRPVVIDMLLELVNKDIIPVIPQQGSLGASGDLAPLSHLALVLIGEGEVFYKGERMEAHEALQQEGLLPITLEAKEGLALINGTQAMTAMGVVGYLEAEQLAYESELIASMTIEGLNGIIDAFAEEIQTARGYKQQIDTAARIRKYLSDSLLTTQQGELRVQDAYSLRCIPQVHGASWQALDYVKEKLEIEINAATDNPLIFEDGQMVISGGNFHGQPIAFAMDFMKIAVAELANISERRIERLVNPQLNDLPPFLSPQPGLQSGAMIMQYAAASLVSENKTLAHPASVDSIPSSANQEDHVSMGTIASRHAHQIIQNSRRVLAIEMICAMQAVEYRGVDKMAAHTKNFYIKGREQVTSIKKDRIFSKDIEKLAEWLKTIEFSQFTRNLSLN</sequence>
<protein>
    <recommendedName>
        <fullName evidence="5 10">Histidine ammonia-lyase</fullName>
        <shortName evidence="10">Histidase</shortName>
        <ecNumber evidence="4 10">4.3.1.3</ecNumber>
    </recommendedName>
</protein>
<dbReference type="GO" id="GO:0005737">
    <property type="term" value="C:cytoplasm"/>
    <property type="evidence" value="ECO:0007669"/>
    <property type="project" value="UniProtKB-SubCell"/>
</dbReference>
<comment type="PTM">
    <text evidence="10">Contains an active site 4-methylidene-imidazol-5-one (MIO), which is formed autocatalytically by cyclization and dehydration of residues Ala-Ser-Gly.</text>
</comment>
<evidence type="ECO:0000256" key="4">
    <source>
        <dbReference type="ARBA" id="ARBA00012994"/>
    </source>
</evidence>
<keyword evidence="7 10" id="KW-0369">Histidine metabolism</keyword>
<dbReference type="RefSeq" id="WP_127485689.1">
    <property type="nucleotide sequence ID" value="NZ_CP022572.1"/>
</dbReference>
<comment type="pathway">
    <text evidence="2 10 12">Amino-acid degradation; L-histidine degradation into L-glutamate; N-formimidoyl-L-glutamate from L-histidine: step 1/3.</text>
</comment>
<evidence type="ECO:0000256" key="13">
    <source>
        <dbReference type="RuleBase" id="RU004480"/>
    </source>
</evidence>
<dbReference type="Gene3D" id="1.20.200.10">
    <property type="entry name" value="Fumarase/aspartase (Central domain)"/>
    <property type="match status" value="1"/>
</dbReference>
<name>A0A3T0HUU2_9BACI</name>
<evidence type="ECO:0000256" key="3">
    <source>
        <dbReference type="ARBA" id="ARBA00007238"/>
    </source>
</evidence>
<feature type="modified residue" description="2,3-didehydroalanine (Ser)" evidence="10">
    <location>
        <position position="142"/>
    </location>
</feature>
<dbReference type="NCBIfam" id="NF006871">
    <property type="entry name" value="PRK09367.1"/>
    <property type="match status" value="1"/>
</dbReference>
<evidence type="ECO:0000256" key="12">
    <source>
        <dbReference type="RuleBase" id="RU004479"/>
    </source>
</evidence>
<dbReference type="CDD" id="cd00332">
    <property type="entry name" value="PAL-HAL"/>
    <property type="match status" value="1"/>
</dbReference>
<dbReference type="AlphaFoldDB" id="A0A3T0HUU2"/>
<dbReference type="Proteomes" id="UP000282892">
    <property type="component" value="Chromosome"/>
</dbReference>
<dbReference type="GO" id="GO:0019557">
    <property type="term" value="P:L-histidine catabolic process to glutamate and formate"/>
    <property type="evidence" value="ECO:0007669"/>
    <property type="project" value="UniProtKB-UniPathway"/>
</dbReference>
<gene>
    <name evidence="10 14" type="primary">hutH</name>
    <name evidence="14" type="ORF">CHR53_06125</name>
</gene>
<dbReference type="UniPathway" id="UPA00379">
    <property type="reaction ID" value="UER00549"/>
</dbReference>